<dbReference type="FunFam" id="1.20.1250.20:FF:000181">
    <property type="entry name" value="Major facilitator superfamily domain-containing protein 10"/>
    <property type="match status" value="1"/>
</dbReference>
<evidence type="ECO:0000256" key="14">
    <source>
        <dbReference type="SAM" id="Phobius"/>
    </source>
</evidence>
<accession>A0A1A8L7F6</accession>
<dbReference type="PANTHER" id="PTHR23504:SF31">
    <property type="entry name" value="MAJOR FACILITATOR SUPERFAMILY DOMAIN-CONTAINING PROTEIN 10"/>
    <property type="match status" value="1"/>
</dbReference>
<reference evidence="16" key="1">
    <citation type="submission" date="2016-05" db="EMBL/GenBank/DDBJ databases">
        <authorList>
            <person name="Lavstsen T."/>
            <person name="Jespersen J.S."/>
        </authorList>
    </citation>
    <scope>NUCLEOTIDE SEQUENCE</scope>
    <source>
        <tissue evidence="16">Brain</tissue>
    </source>
</reference>
<dbReference type="GO" id="GO:0022857">
    <property type="term" value="F:transmembrane transporter activity"/>
    <property type="evidence" value="ECO:0007669"/>
    <property type="project" value="InterPro"/>
</dbReference>
<keyword evidence="7" id="KW-0053">Apoptosis</keyword>
<feature type="transmembrane region" description="Helical" evidence="14">
    <location>
        <begin position="364"/>
        <end position="386"/>
    </location>
</feature>
<feature type="transmembrane region" description="Helical" evidence="14">
    <location>
        <begin position="276"/>
        <end position="298"/>
    </location>
</feature>
<evidence type="ECO:0000256" key="7">
    <source>
        <dbReference type="ARBA" id="ARBA00022703"/>
    </source>
</evidence>
<comment type="function">
    <text evidence="11">Probable organic anion transporter which may serve as a transporter for some non-steroidal anti-inflammatory drugs (NSAIDs) as well as other organic anions across the luminal membranes of renal proximal tubules at the final excretion step into the urine.</text>
</comment>
<keyword evidence="10" id="KW-0539">Nucleus</keyword>
<feature type="transmembrane region" description="Helical" evidence="14">
    <location>
        <begin position="422"/>
        <end position="444"/>
    </location>
</feature>
<sequence length="452" mass="48957">MSPATRPAEDGGSFSSKVIGFVFVILLLDLLGFTLILPLLPSILDHYAQSGDVAYQSLQGVVDWFREAVGIPMEKKYNTVLFGGLIGSLFSLLQFLASPLTGALSDRHGRRPLLLLTTLGLMSSYAVWAVSRSFGMFLLFRVIGGVCKGNVSLCTAVVADLPCPKARNRGMAMIGVAFSLGFTVGPLMGAYFAISSRTSGNVFFQTPALLALAFSAADLLFIWLMLPETLPKDVKTSTSGRGDSWDLLSPLSLFHFSAVTRTKDPPSKDRMQKLQVLGLVYFCYLFLFSGLEFSLSFLTHQRFHFTSMQQGQMFFFIGVIMALIQGGYARRIKPGQHVGAVRKAMMTLIPAFVLIGLAQNITMLYTGLALYSYAAAIVVPCLSTLVADHGSANQKGTVMGILRSLGALARAFGPVVSSSVYWIAGPQTCFLITSASFIIPLILLSKNRSLKD</sequence>
<gene>
    <name evidence="16" type="primary">MFSD10</name>
</gene>
<dbReference type="SUPFAM" id="SSF103473">
    <property type="entry name" value="MFS general substrate transporter"/>
    <property type="match status" value="1"/>
</dbReference>
<evidence type="ECO:0000256" key="2">
    <source>
        <dbReference type="ARBA" id="ARBA00004651"/>
    </source>
</evidence>
<dbReference type="InterPro" id="IPR011701">
    <property type="entry name" value="MFS"/>
</dbReference>
<feature type="domain" description="Major facilitator superfamily (MFS) profile" evidence="15">
    <location>
        <begin position="18"/>
        <end position="452"/>
    </location>
</feature>
<keyword evidence="5" id="KW-1003">Cell membrane</keyword>
<dbReference type="CDD" id="cd17389">
    <property type="entry name" value="MFS_MFSD10"/>
    <property type="match status" value="1"/>
</dbReference>
<dbReference type="GO" id="GO:0031526">
    <property type="term" value="C:brush border membrane"/>
    <property type="evidence" value="ECO:0007669"/>
    <property type="project" value="TreeGrafter"/>
</dbReference>
<evidence type="ECO:0000256" key="4">
    <source>
        <dbReference type="ARBA" id="ARBA00022448"/>
    </source>
</evidence>
<feature type="transmembrane region" description="Helical" evidence="14">
    <location>
        <begin position="340"/>
        <end position="358"/>
    </location>
</feature>
<evidence type="ECO:0000256" key="3">
    <source>
        <dbReference type="ARBA" id="ARBA00008335"/>
    </source>
</evidence>
<feature type="transmembrane region" description="Helical" evidence="14">
    <location>
        <begin position="171"/>
        <end position="194"/>
    </location>
</feature>
<keyword evidence="6 14" id="KW-0812">Transmembrane</keyword>
<dbReference type="InterPro" id="IPR020846">
    <property type="entry name" value="MFS_dom"/>
</dbReference>
<evidence type="ECO:0000256" key="8">
    <source>
        <dbReference type="ARBA" id="ARBA00022989"/>
    </source>
</evidence>
<feature type="transmembrane region" description="Helical" evidence="14">
    <location>
        <begin position="113"/>
        <end position="131"/>
    </location>
</feature>
<dbReference type="GO" id="GO:0005637">
    <property type="term" value="C:nuclear inner membrane"/>
    <property type="evidence" value="ECO:0007669"/>
    <property type="project" value="UniProtKB-SubCell"/>
</dbReference>
<dbReference type="GO" id="GO:0006915">
    <property type="term" value="P:apoptotic process"/>
    <property type="evidence" value="ECO:0007669"/>
    <property type="project" value="UniProtKB-KW"/>
</dbReference>
<evidence type="ECO:0000256" key="9">
    <source>
        <dbReference type="ARBA" id="ARBA00023136"/>
    </source>
</evidence>
<evidence type="ECO:0000256" key="5">
    <source>
        <dbReference type="ARBA" id="ARBA00022475"/>
    </source>
</evidence>
<keyword evidence="4" id="KW-0813">Transport</keyword>
<dbReference type="EMBL" id="HAEF01002934">
    <property type="protein sequence ID" value="SBR40316.1"/>
    <property type="molecule type" value="Transcribed_RNA"/>
</dbReference>
<protein>
    <recommendedName>
        <fullName evidence="12">Major facilitator superfamily domain-containing protein 10</fullName>
    </recommendedName>
    <alternativeName>
        <fullName evidence="13">Tetracycline transporter-like protein</fullName>
    </alternativeName>
</protein>
<evidence type="ECO:0000259" key="15">
    <source>
        <dbReference type="PROSITE" id="PS50850"/>
    </source>
</evidence>
<feature type="transmembrane region" description="Helical" evidence="14">
    <location>
        <begin position="310"/>
        <end position="328"/>
    </location>
</feature>
<dbReference type="InterPro" id="IPR036259">
    <property type="entry name" value="MFS_trans_sf"/>
</dbReference>
<reference evidence="16" key="2">
    <citation type="submission" date="2016-06" db="EMBL/GenBank/DDBJ databases">
        <title>The genome of a short-lived fish provides insights into sex chromosome evolution and the genetic control of aging.</title>
        <authorList>
            <person name="Reichwald K."/>
            <person name="Felder M."/>
            <person name="Petzold A."/>
            <person name="Koch P."/>
            <person name="Groth M."/>
            <person name="Platzer M."/>
        </authorList>
    </citation>
    <scope>NUCLEOTIDE SEQUENCE</scope>
    <source>
        <tissue evidence="16">Brain</tissue>
    </source>
</reference>
<evidence type="ECO:0000256" key="10">
    <source>
        <dbReference type="ARBA" id="ARBA00023242"/>
    </source>
</evidence>
<evidence type="ECO:0000256" key="1">
    <source>
        <dbReference type="ARBA" id="ARBA00004473"/>
    </source>
</evidence>
<dbReference type="PROSITE" id="PS50850">
    <property type="entry name" value="MFS"/>
    <property type="match status" value="1"/>
</dbReference>
<evidence type="ECO:0000256" key="13">
    <source>
        <dbReference type="ARBA" id="ARBA00082130"/>
    </source>
</evidence>
<comment type="similarity">
    <text evidence="3">Belongs to the major facilitator superfamily.</text>
</comment>
<comment type="subcellular location">
    <subcellularLocation>
        <location evidence="2">Cell membrane</location>
        <topology evidence="2">Multi-pass membrane protein</topology>
    </subcellularLocation>
    <subcellularLocation>
        <location evidence="1">Nucleus inner membrane</location>
        <topology evidence="1">Multi-pass membrane protein</topology>
    </subcellularLocation>
</comment>
<keyword evidence="9 14" id="KW-0472">Membrane</keyword>
<proteinExistence type="inferred from homology"/>
<dbReference type="Pfam" id="PF07690">
    <property type="entry name" value="MFS_1"/>
    <property type="match status" value="1"/>
</dbReference>
<dbReference type="AlphaFoldDB" id="A0A1A8L7F6"/>
<keyword evidence="8 14" id="KW-1133">Transmembrane helix</keyword>
<evidence type="ECO:0000256" key="6">
    <source>
        <dbReference type="ARBA" id="ARBA00022692"/>
    </source>
</evidence>
<name>A0A1A8L7F6_9TELE</name>
<evidence type="ECO:0000313" key="16">
    <source>
        <dbReference type="EMBL" id="SBR40316.1"/>
    </source>
</evidence>
<evidence type="ECO:0000256" key="12">
    <source>
        <dbReference type="ARBA" id="ARBA00074276"/>
    </source>
</evidence>
<organism evidence="16">
    <name type="scientific">Nothobranchius pienaari</name>
    <dbReference type="NCBI Taxonomy" id="704102"/>
    <lineage>
        <taxon>Eukaryota</taxon>
        <taxon>Metazoa</taxon>
        <taxon>Chordata</taxon>
        <taxon>Craniata</taxon>
        <taxon>Vertebrata</taxon>
        <taxon>Euteleostomi</taxon>
        <taxon>Actinopterygii</taxon>
        <taxon>Neopterygii</taxon>
        <taxon>Teleostei</taxon>
        <taxon>Neoteleostei</taxon>
        <taxon>Acanthomorphata</taxon>
        <taxon>Ovalentaria</taxon>
        <taxon>Atherinomorphae</taxon>
        <taxon>Cyprinodontiformes</taxon>
        <taxon>Nothobranchiidae</taxon>
        <taxon>Nothobranchius</taxon>
    </lineage>
</organism>
<evidence type="ECO:0000256" key="11">
    <source>
        <dbReference type="ARBA" id="ARBA00058620"/>
    </source>
</evidence>
<dbReference type="Gene3D" id="1.20.1250.20">
    <property type="entry name" value="MFS general substrate transporter like domains"/>
    <property type="match status" value="1"/>
</dbReference>
<feature type="transmembrane region" description="Helical" evidence="14">
    <location>
        <begin position="137"/>
        <end position="159"/>
    </location>
</feature>
<feature type="transmembrane region" description="Helical" evidence="14">
    <location>
        <begin position="80"/>
        <end position="101"/>
    </location>
</feature>
<feature type="transmembrane region" description="Helical" evidence="14">
    <location>
        <begin position="21"/>
        <end position="40"/>
    </location>
</feature>
<feature type="transmembrane region" description="Helical" evidence="14">
    <location>
        <begin position="206"/>
        <end position="226"/>
    </location>
</feature>
<dbReference type="PANTHER" id="PTHR23504">
    <property type="entry name" value="MAJOR FACILITATOR SUPERFAMILY DOMAIN-CONTAINING PROTEIN 10"/>
    <property type="match status" value="1"/>
</dbReference>